<evidence type="ECO:0000256" key="8">
    <source>
        <dbReference type="ARBA" id="ARBA00023010"/>
    </source>
</evidence>
<evidence type="ECO:0000256" key="6">
    <source>
        <dbReference type="ARBA" id="ARBA00022927"/>
    </source>
</evidence>
<dbReference type="SMART" id="SM01323">
    <property type="entry name" value="YajC"/>
    <property type="match status" value="1"/>
</dbReference>
<dbReference type="EMBL" id="BAAANB010000021">
    <property type="protein sequence ID" value="GAA2039812.1"/>
    <property type="molecule type" value="Genomic_DNA"/>
</dbReference>
<proteinExistence type="inferred from homology"/>
<comment type="caution">
    <text evidence="12">The sequence shown here is derived from an EMBL/GenBank/DDBJ whole genome shotgun (WGS) entry which is preliminary data.</text>
</comment>
<dbReference type="InterPro" id="IPR003849">
    <property type="entry name" value="Preprotein_translocase_YajC"/>
</dbReference>
<dbReference type="NCBIfam" id="TIGR00739">
    <property type="entry name" value="yajC"/>
    <property type="match status" value="1"/>
</dbReference>
<evidence type="ECO:0000256" key="3">
    <source>
        <dbReference type="ARBA" id="ARBA00022448"/>
    </source>
</evidence>
<keyword evidence="6" id="KW-0653">Protein transport</keyword>
<dbReference type="RefSeq" id="WP_343993853.1">
    <property type="nucleotide sequence ID" value="NZ_BAAANB010000021.1"/>
</dbReference>
<keyword evidence="3" id="KW-0813">Transport</keyword>
<evidence type="ECO:0000256" key="2">
    <source>
        <dbReference type="ARBA" id="ARBA00006742"/>
    </source>
</evidence>
<dbReference type="Proteomes" id="UP001501285">
    <property type="component" value="Unassembled WGS sequence"/>
</dbReference>
<reference evidence="13" key="1">
    <citation type="journal article" date="2019" name="Int. J. Syst. Evol. Microbiol.">
        <title>The Global Catalogue of Microorganisms (GCM) 10K type strain sequencing project: providing services to taxonomists for standard genome sequencing and annotation.</title>
        <authorList>
            <consortium name="The Broad Institute Genomics Platform"/>
            <consortium name="The Broad Institute Genome Sequencing Center for Infectious Disease"/>
            <person name="Wu L."/>
            <person name="Ma J."/>
        </authorList>
    </citation>
    <scope>NUCLEOTIDE SEQUENCE [LARGE SCALE GENOMIC DNA]</scope>
    <source>
        <strain evidence="13">JCM 14283</strain>
    </source>
</reference>
<feature type="region of interest" description="Disordered" evidence="10">
    <location>
        <begin position="85"/>
        <end position="113"/>
    </location>
</feature>
<evidence type="ECO:0000256" key="1">
    <source>
        <dbReference type="ARBA" id="ARBA00004162"/>
    </source>
</evidence>
<evidence type="ECO:0000313" key="12">
    <source>
        <dbReference type="EMBL" id="GAA2039812.1"/>
    </source>
</evidence>
<dbReference type="PANTHER" id="PTHR33909">
    <property type="entry name" value="SEC TRANSLOCON ACCESSORY COMPLEX SUBUNIT YAJC"/>
    <property type="match status" value="1"/>
</dbReference>
<keyword evidence="8" id="KW-0811">Translocation</keyword>
<keyword evidence="5 11" id="KW-0812">Transmembrane</keyword>
<keyword evidence="13" id="KW-1185">Reference proteome</keyword>
<name>A0ABP5G6N9_9MICO</name>
<gene>
    <name evidence="12" type="ORF">GCM10009740_35800</name>
</gene>
<dbReference type="Pfam" id="PF02699">
    <property type="entry name" value="YajC"/>
    <property type="match status" value="1"/>
</dbReference>
<evidence type="ECO:0000256" key="11">
    <source>
        <dbReference type="SAM" id="Phobius"/>
    </source>
</evidence>
<comment type="subcellular location">
    <subcellularLocation>
        <location evidence="1">Cell membrane</location>
        <topology evidence="1">Single-pass membrane protein</topology>
    </subcellularLocation>
</comment>
<evidence type="ECO:0000256" key="4">
    <source>
        <dbReference type="ARBA" id="ARBA00022475"/>
    </source>
</evidence>
<keyword evidence="4" id="KW-1003">Cell membrane</keyword>
<comment type="similarity">
    <text evidence="2">Belongs to the YajC family.</text>
</comment>
<evidence type="ECO:0000256" key="5">
    <source>
        <dbReference type="ARBA" id="ARBA00022692"/>
    </source>
</evidence>
<keyword evidence="9 11" id="KW-0472">Membrane</keyword>
<evidence type="ECO:0000256" key="7">
    <source>
        <dbReference type="ARBA" id="ARBA00022989"/>
    </source>
</evidence>
<evidence type="ECO:0000256" key="9">
    <source>
        <dbReference type="ARBA" id="ARBA00023136"/>
    </source>
</evidence>
<accession>A0ABP5G6N9</accession>
<protein>
    <recommendedName>
        <fullName evidence="14">Preprotein translocase subunit YajC</fullName>
    </recommendedName>
</protein>
<evidence type="ECO:0000256" key="10">
    <source>
        <dbReference type="SAM" id="MobiDB-lite"/>
    </source>
</evidence>
<evidence type="ECO:0000313" key="13">
    <source>
        <dbReference type="Proteomes" id="UP001501285"/>
    </source>
</evidence>
<dbReference type="PANTHER" id="PTHR33909:SF1">
    <property type="entry name" value="SEC TRANSLOCON ACCESSORY COMPLEX SUBUNIT YAJC"/>
    <property type="match status" value="1"/>
</dbReference>
<sequence length="113" mass="12036">MNNNGAFSLLIFALPLLLLGWLFFSQNKRMKQARDFSSALGVGDHVITSSGIFGTVKHLDDTSAWLEVAEGTTIRVDRRAIAMKQADTSDSGAVGGPNTDDPGTTPGIQQNGQ</sequence>
<keyword evidence="7 11" id="KW-1133">Transmembrane helix</keyword>
<organism evidence="12 13">
    <name type="scientific">Terrabacter terrae</name>
    <dbReference type="NCBI Taxonomy" id="318434"/>
    <lineage>
        <taxon>Bacteria</taxon>
        <taxon>Bacillati</taxon>
        <taxon>Actinomycetota</taxon>
        <taxon>Actinomycetes</taxon>
        <taxon>Micrococcales</taxon>
        <taxon>Intrasporangiaceae</taxon>
        <taxon>Terrabacter</taxon>
    </lineage>
</organism>
<feature type="transmembrane region" description="Helical" evidence="11">
    <location>
        <begin position="6"/>
        <end position="24"/>
    </location>
</feature>
<evidence type="ECO:0008006" key="14">
    <source>
        <dbReference type="Google" id="ProtNLM"/>
    </source>
</evidence>